<dbReference type="InterPro" id="IPR036508">
    <property type="entry name" value="Chitin-bd_dom_sf"/>
</dbReference>
<dbReference type="Proteomes" id="UP000887581">
    <property type="component" value="Unplaced"/>
</dbReference>
<dbReference type="GO" id="GO:0005576">
    <property type="term" value="C:extracellular region"/>
    <property type="evidence" value="ECO:0007669"/>
    <property type="project" value="InterPro"/>
</dbReference>
<name>A0A915Q2P1_9BILA</name>
<feature type="chain" id="PRO_5036696259" evidence="6">
    <location>
        <begin position="16"/>
        <end position="251"/>
    </location>
</feature>
<evidence type="ECO:0000313" key="8">
    <source>
        <dbReference type="Proteomes" id="UP000887581"/>
    </source>
</evidence>
<evidence type="ECO:0000313" key="9">
    <source>
        <dbReference type="WBParaSite" id="sdigi.contig5.g647.t1"/>
    </source>
</evidence>
<keyword evidence="2 6" id="KW-0732">Signal</keyword>
<evidence type="ECO:0000256" key="6">
    <source>
        <dbReference type="SAM" id="SignalP"/>
    </source>
</evidence>
<evidence type="ECO:0000256" key="2">
    <source>
        <dbReference type="ARBA" id="ARBA00022729"/>
    </source>
</evidence>
<keyword evidence="4" id="KW-1015">Disulfide bond</keyword>
<dbReference type="WBParaSite" id="sdigi.contig5.g647.t1">
    <property type="protein sequence ID" value="sdigi.contig5.g647.t1"/>
    <property type="gene ID" value="sdigi.contig5.g647"/>
</dbReference>
<keyword evidence="8" id="KW-1185">Reference proteome</keyword>
<evidence type="ECO:0000256" key="1">
    <source>
        <dbReference type="ARBA" id="ARBA00022669"/>
    </source>
</evidence>
<keyword evidence="3" id="KW-0677">Repeat</keyword>
<dbReference type="GO" id="GO:0008061">
    <property type="term" value="F:chitin binding"/>
    <property type="evidence" value="ECO:0007669"/>
    <property type="project" value="UniProtKB-KW"/>
</dbReference>
<dbReference type="Pfam" id="PF01607">
    <property type="entry name" value="CBM_14"/>
    <property type="match status" value="3"/>
</dbReference>
<dbReference type="PROSITE" id="PS50940">
    <property type="entry name" value="CHIT_BIND_II"/>
    <property type="match status" value="3"/>
</dbReference>
<dbReference type="PANTHER" id="PTHR23301">
    <property type="entry name" value="CHITIN BINDING PERITROPHIN-A"/>
    <property type="match status" value="1"/>
</dbReference>
<keyword evidence="1" id="KW-0147">Chitin-binding</keyword>
<dbReference type="PANTHER" id="PTHR23301:SF0">
    <property type="entry name" value="CHITIN-BINDING TYPE-2 DOMAIN-CONTAINING PROTEIN-RELATED"/>
    <property type="match status" value="1"/>
</dbReference>
<dbReference type="SMART" id="SM00494">
    <property type="entry name" value="ChtBD2"/>
    <property type="match status" value="3"/>
</dbReference>
<dbReference type="AlphaFoldDB" id="A0A915Q2P1"/>
<proteinExistence type="predicted"/>
<accession>A0A915Q2P1</accession>
<sequence length="251" mass="28743">MSATVFFIFFATVNAQCERSFQANENEGWNQYHSQNLQSSQQSRNDIMVQRKQQPFDHHDRTTTECSRGDLVSNDRDCSTYYECVNGRYELRLCPSNAFFNPTLKCCHADYVCPNQLSTTPSLLCKYGELRADETSCMNYYFCTGDERRFERRSCPTGKVFDRRLNQCVPSAGQRCQHSAEAFNFQARSTVGLACTESGGPLGYSVDPTDCRHYYQCAQGRWVRMQCPSNLVWNPAATVCDWPENTLLSCQ</sequence>
<feature type="domain" description="Chitin-binding type-2" evidence="7">
    <location>
        <begin position="192"/>
        <end position="251"/>
    </location>
</feature>
<protein>
    <submittedName>
        <fullName evidence="9">Chitin-binding type-2 domain-containing protein</fullName>
    </submittedName>
</protein>
<evidence type="ECO:0000256" key="3">
    <source>
        <dbReference type="ARBA" id="ARBA00022737"/>
    </source>
</evidence>
<feature type="domain" description="Chitin-binding type-2" evidence="7">
    <location>
        <begin position="63"/>
        <end position="115"/>
    </location>
</feature>
<dbReference type="SUPFAM" id="SSF57625">
    <property type="entry name" value="Invertebrate chitin-binding proteins"/>
    <property type="match status" value="3"/>
</dbReference>
<evidence type="ECO:0000259" key="7">
    <source>
        <dbReference type="PROSITE" id="PS50940"/>
    </source>
</evidence>
<dbReference type="InterPro" id="IPR051940">
    <property type="entry name" value="Chitin_bind-dev_reg"/>
</dbReference>
<evidence type="ECO:0000256" key="5">
    <source>
        <dbReference type="ARBA" id="ARBA00023180"/>
    </source>
</evidence>
<reference evidence="9" key="1">
    <citation type="submission" date="2022-11" db="UniProtKB">
        <authorList>
            <consortium name="WormBaseParasite"/>
        </authorList>
    </citation>
    <scope>IDENTIFICATION</scope>
</reference>
<keyword evidence="5" id="KW-0325">Glycoprotein</keyword>
<feature type="domain" description="Chitin-binding type-2" evidence="7">
    <location>
        <begin position="122"/>
        <end position="178"/>
    </location>
</feature>
<dbReference type="InterPro" id="IPR002557">
    <property type="entry name" value="Chitin-bd_dom"/>
</dbReference>
<evidence type="ECO:0000256" key="4">
    <source>
        <dbReference type="ARBA" id="ARBA00023157"/>
    </source>
</evidence>
<organism evidence="8 9">
    <name type="scientific">Setaria digitata</name>
    <dbReference type="NCBI Taxonomy" id="48799"/>
    <lineage>
        <taxon>Eukaryota</taxon>
        <taxon>Metazoa</taxon>
        <taxon>Ecdysozoa</taxon>
        <taxon>Nematoda</taxon>
        <taxon>Chromadorea</taxon>
        <taxon>Rhabditida</taxon>
        <taxon>Spirurina</taxon>
        <taxon>Spiruromorpha</taxon>
        <taxon>Filarioidea</taxon>
        <taxon>Setariidae</taxon>
        <taxon>Setaria</taxon>
    </lineage>
</organism>
<feature type="signal peptide" evidence="6">
    <location>
        <begin position="1"/>
        <end position="15"/>
    </location>
</feature>
<dbReference type="Gene3D" id="2.170.140.10">
    <property type="entry name" value="Chitin binding domain"/>
    <property type="match status" value="3"/>
</dbReference>